<feature type="non-terminal residue" evidence="2">
    <location>
        <position position="108"/>
    </location>
</feature>
<dbReference type="GeneID" id="25915666"/>
<gene>
    <name evidence="2" type="ORF">SARC_15162</name>
</gene>
<evidence type="ECO:0000313" key="2">
    <source>
        <dbReference type="EMBL" id="KNC72286.1"/>
    </source>
</evidence>
<name>A0A0L0F6T9_9EUKA</name>
<dbReference type="Proteomes" id="UP000054560">
    <property type="component" value="Unassembled WGS sequence"/>
</dbReference>
<reference evidence="2 3" key="1">
    <citation type="submission" date="2011-02" db="EMBL/GenBank/DDBJ databases">
        <title>The Genome Sequence of Sphaeroforma arctica JP610.</title>
        <authorList>
            <consortium name="The Broad Institute Genome Sequencing Platform"/>
            <person name="Russ C."/>
            <person name="Cuomo C."/>
            <person name="Young S.K."/>
            <person name="Zeng Q."/>
            <person name="Gargeya S."/>
            <person name="Alvarado L."/>
            <person name="Berlin A."/>
            <person name="Chapman S.B."/>
            <person name="Chen Z."/>
            <person name="Freedman E."/>
            <person name="Gellesch M."/>
            <person name="Goldberg J."/>
            <person name="Griggs A."/>
            <person name="Gujja S."/>
            <person name="Heilman E."/>
            <person name="Heiman D."/>
            <person name="Howarth C."/>
            <person name="Mehta T."/>
            <person name="Neiman D."/>
            <person name="Pearson M."/>
            <person name="Roberts A."/>
            <person name="Saif S."/>
            <person name="Shea T."/>
            <person name="Shenoy N."/>
            <person name="Sisk P."/>
            <person name="Stolte C."/>
            <person name="Sykes S."/>
            <person name="White J."/>
            <person name="Yandava C."/>
            <person name="Burger G."/>
            <person name="Gray M.W."/>
            <person name="Holland P.W.H."/>
            <person name="King N."/>
            <person name="Lang F.B.F."/>
            <person name="Roger A.J."/>
            <person name="Ruiz-Trillo I."/>
            <person name="Haas B."/>
            <person name="Nusbaum C."/>
            <person name="Birren B."/>
        </authorList>
    </citation>
    <scope>NUCLEOTIDE SEQUENCE [LARGE SCALE GENOMIC DNA]</scope>
    <source>
        <strain evidence="2 3">JP610</strain>
    </source>
</reference>
<sequence>MSSWGDAVDDDEKFDPSITPDFGKDTPESSKPTTPVTATKFDFSNSDDDFSNSDEKSKDGGEIRDNKEEHAHANVKEIGEGLEKSRIHDEERRASGEGHHISLRDKNL</sequence>
<proteinExistence type="predicted"/>
<evidence type="ECO:0000313" key="3">
    <source>
        <dbReference type="Proteomes" id="UP000054560"/>
    </source>
</evidence>
<organism evidence="2 3">
    <name type="scientific">Sphaeroforma arctica JP610</name>
    <dbReference type="NCBI Taxonomy" id="667725"/>
    <lineage>
        <taxon>Eukaryota</taxon>
        <taxon>Ichthyosporea</taxon>
        <taxon>Ichthyophonida</taxon>
        <taxon>Sphaeroforma</taxon>
    </lineage>
</organism>
<feature type="region of interest" description="Disordered" evidence="1">
    <location>
        <begin position="1"/>
        <end position="108"/>
    </location>
</feature>
<dbReference type="EMBL" id="KQ247300">
    <property type="protein sequence ID" value="KNC72286.1"/>
    <property type="molecule type" value="Genomic_DNA"/>
</dbReference>
<dbReference type="AlphaFoldDB" id="A0A0L0F6T9"/>
<feature type="compositionally biased region" description="Basic and acidic residues" evidence="1">
    <location>
        <begin position="53"/>
        <end position="108"/>
    </location>
</feature>
<protein>
    <submittedName>
        <fullName evidence="2">Uncharacterized protein</fullName>
    </submittedName>
</protein>
<keyword evidence="3" id="KW-1185">Reference proteome</keyword>
<dbReference type="RefSeq" id="XP_014146188.1">
    <property type="nucleotide sequence ID" value="XM_014290713.1"/>
</dbReference>
<accession>A0A0L0F6T9</accession>
<evidence type="ECO:0000256" key="1">
    <source>
        <dbReference type="SAM" id="MobiDB-lite"/>
    </source>
</evidence>